<name>A0A8J6NJY9_9CHLR</name>
<dbReference type="InterPro" id="IPR029063">
    <property type="entry name" value="SAM-dependent_MTases_sf"/>
</dbReference>
<dbReference type="GO" id="GO:0000179">
    <property type="term" value="F:rRNA (adenine-N6,N6-)-dimethyltransferase activity"/>
    <property type="evidence" value="ECO:0007669"/>
    <property type="project" value="InterPro"/>
</dbReference>
<dbReference type="EMBL" id="JACNJN010000090">
    <property type="protein sequence ID" value="MBC8335074.1"/>
    <property type="molecule type" value="Genomic_DNA"/>
</dbReference>
<dbReference type="SUPFAM" id="SSF53335">
    <property type="entry name" value="S-adenosyl-L-methionine-dependent methyltransferases"/>
    <property type="match status" value="1"/>
</dbReference>
<dbReference type="Gene3D" id="3.40.50.150">
    <property type="entry name" value="Vaccinia Virus protein VP39"/>
    <property type="match status" value="1"/>
</dbReference>
<protein>
    <submittedName>
        <fullName evidence="1">Uncharacterized protein</fullName>
    </submittedName>
</protein>
<dbReference type="Proteomes" id="UP000614469">
    <property type="component" value="Unassembled WGS sequence"/>
</dbReference>
<proteinExistence type="predicted"/>
<dbReference type="InterPro" id="IPR020596">
    <property type="entry name" value="rRNA_Ade_Mease_Trfase_CS"/>
</dbReference>
<sequence length="99" mass="11049">MSILKDPEKSEIKALFDLYADWAGKSVLEIGSGDGRLTWRYAEKVARVLALEPDEEAHAEALNNRPSEMGHVALTNLGFDEFARGNKEKFDLAILAWSL</sequence>
<comment type="caution">
    <text evidence="1">The sequence shown here is derived from an EMBL/GenBank/DDBJ whole genome shotgun (WGS) entry which is preliminary data.</text>
</comment>
<accession>A0A8J6NJY9</accession>
<gene>
    <name evidence="1" type="ORF">H8E29_07410</name>
</gene>
<evidence type="ECO:0000313" key="2">
    <source>
        <dbReference type="Proteomes" id="UP000614469"/>
    </source>
</evidence>
<evidence type="ECO:0000313" key="1">
    <source>
        <dbReference type="EMBL" id="MBC8335074.1"/>
    </source>
</evidence>
<dbReference type="AlphaFoldDB" id="A0A8J6NJY9"/>
<reference evidence="1 2" key="1">
    <citation type="submission" date="2020-08" db="EMBL/GenBank/DDBJ databases">
        <title>Bridging the membrane lipid divide: bacteria of the FCB group superphylum have the potential to synthesize archaeal ether lipids.</title>
        <authorList>
            <person name="Villanueva L."/>
            <person name="Von Meijenfeldt F.A.B."/>
            <person name="Westbye A.B."/>
            <person name="Yadav S."/>
            <person name="Hopmans E.C."/>
            <person name="Dutilh B.E."/>
            <person name="Sinninghe Damste J.S."/>
        </authorList>
    </citation>
    <scope>NUCLEOTIDE SEQUENCE [LARGE SCALE GENOMIC DNA]</scope>
    <source>
        <strain evidence="1">NIOZ-UU36</strain>
    </source>
</reference>
<organism evidence="1 2">
    <name type="scientific">Candidatus Desulfolinea nitratireducens</name>
    <dbReference type="NCBI Taxonomy" id="2841698"/>
    <lineage>
        <taxon>Bacteria</taxon>
        <taxon>Bacillati</taxon>
        <taxon>Chloroflexota</taxon>
        <taxon>Anaerolineae</taxon>
        <taxon>Anaerolineales</taxon>
        <taxon>Anaerolineales incertae sedis</taxon>
        <taxon>Candidatus Desulfolinea</taxon>
    </lineage>
</organism>
<dbReference type="PROSITE" id="PS01131">
    <property type="entry name" value="RRNA_A_DIMETH"/>
    <property type="match status" value="1"/>
</dbReference>